<feature type="transmembrane region" description="Helical" evidence="2">
    <location>
        <begin position="6"/>
        <end position="23"/>
    </location>
</feature>
<keyword evidence="2" id="KW-0812">Transmembrane</keyword>
<accession>A0A8I1ADV7</accession>
<evidence type="ECO:0000256" key="2">
    <source>
        <dbReference type="SAM" id="Phobius"/>
    </source>
</evidence>
<feature type="region of interest" description="Disordered" evidence="1">
    <location>
        <begin position="304"/>
        <end position="361"/>
    </location>
</feature>
<keyword evidence="2" id="KW-0472">Membrane</keyword>
<name>A0A8I1ADV7_THEIN</name>
<organism evidence="3 4">
    <name type="scientific">Thermoactinomyces intermedius</name>
    <dbReference type="NCBI Taxonomy" id="2024"/>
    <lineage>
        <taxon>Bacteria</taxon>
        <taxon>Bacillati</taxon>
        <taxon>Bacillota</taxon>
        <taxon>Bacilli</taxon>
        <taxon>Bacillales</taxon>
        <taxon>Thermoactinomycetaceae</taxon>
        <taxon>Thermoactinomyces</taxon>
    </lineage>
</organism>
<reference evidence="3 4" key="1">
    <citation type="submission" date="2020-12" db="EMBL/GenBank/DDBJ databases">
        <title>WGS of Thermoactinomyces spp.</title>
        <authorList>
            <person name="Cheng K."/>
        </authorList>
    </citation>
    <scope>NUCLEOTIDE SEQUENCE [LARGE SCALE GENOMIC DNA]</scope>
    <source>
        <strain evidence="4">CICC 10671\DSM 43846</strain>
    </source>
</reference>
<evidence type="ECO:0000313" key="3">
    <source>
        <dbReference type="EMBL" id="MBH8595315.1"/>
    </source>
</evidence>
<dbReference type="AlphaFoldDB" id="A0A8I1ADV7"/>
<proteinExistence type="predicted"/>
<comment type="caution">
    <text evidence="3">The sequence shown here is derived from an EMBL/GenBank/DDBJ whole genome shotgun (WGS) entry which is preliminary data.</text>
</comment>
<dbReference type="EMBL" id="JAECVW010000003">
    <property type="protein sequence ID" value="MBH8595315.1"/>
    <property type="molecule type" value="Genomic_DNA"/>
</dbReference>
<keyword evidence="2" id="KW-1133">Transmembrane helix</keyword>
<dbReference type="Proteomes" id="UP000633619">
    <property type="component" value="Unassembled WGS sequence"/>
</dbReference>
<dbReference type="RefSeq" id="WP_181731597.1">
    <property type="nucleotide sequence ID" value="NZ_JACEIR010000002.1"/>
</dbReference>
<keyword evidence="4" id="KW-1185">Reference proteome</keyword>
<feature type="compositionally biased region" description="Low complexity" evidence="1">
    <location>
        <begin position="339"/>
        <end position="361"/>
    </location>
</feature>
<protein>
    <submittedName>
        <fullName evidence="3">Uncharacterized protein</fullName>
    </submittedName>
</protein>
<sequence>MELIAFFLVALFIITSIIVNVLYRSAKKVNHKKSYVLGDLGVQPRPQLQEDVQALVQHLEHSFQESYVERVKERVIREYKISLTEWENRFFEWKRYLIMTAILKKVPMYSHEVDEIWHEMLMFTREYEKFSNRFLGTTLHHEPNVPGQTVSESEKSFFDLIYLLLFRPTPYSRHTWGDFFRQPLSKALLDDIKHCSDLELKDRYFNPHTVKNLEPAARVMDNMIRLLKRKLEEVEKHVVNQGTSIKEFRRHFKKDSGPFKEGDPVHGAIFLSLYHADAFHEKYHELCKKSLEDDHGSVVYAKKRTGNDHKSSGTEYFWEDVGGGDTGPDSGNDAGSGSGSDSSGGSDGGSSCSGSSCGSSV</sequence>
<gene>
    <name evidence="3" type="ORF">I8U20_08215</name>
</gene>
<evidence type="ECO:0000313" key="4">
    <source>
        <dbReference type="Proteomes" id="UP000633619"/>
    </source>
</evidence>
<evidence type="ECO:0000256" key="1">
    <source>
        <dbReference type="SAM" id="MobiDB-lite"/>
    </source>
</evidence>